<proteinExistence type="predicted"/>
<evidence type="ECO:0000313" key="4">
    <source>
        <dbReference type="Proteomes" id="UP000092389"/>
    </source>
</evidence>
<comment type="caution">
    <text evidence="3">The sequence shown here is derived from an EMBL/GenBank/DDBJ whole genome shotgun (WGS) entry which is preliminary data.</text>
</comment>
<dbReference type="RefSeq" id="WP_067911035.1">
    <property type="nucleotide sequence ID" value="NZ_LZJP01000066.1"/>
</dbReference>
<dbReference type="InterPro" id="IPR056934">
    <property type="entry name" value="SH3_Rv0428c"/>
</dbReference>
<dbReference type="EMBL" id="LZJU01000127">
    <property type="protein sequence ID" value="OBH72140.1"/>
    <property type="molecule type" value="Genomic_DNA"/>
</dbReference>
<protein>
    <submittedName>
        <fullName evidence="3">GCN5 family acetyltransferase</fullName>
    </submittedName>
</protein>
<keyword evidence="3" id="KW-0808">Transferase</keyword>
<accession>A0A1A2T6V7</accession>
<dbReference type="AlphaFoldDB" id="A0A1A2T6V7"/>
<evidence type="ECO:0000259" key="1">
    <source>
        <dbReference type="Pfam" id="PF24551"/>
    </source>
</evidence>
<dbReference type="InterPro" id="IPR056935">
    <property type="entry name" value="Rv0428c-like_C"/>
</dbReference>
<feature type="domain" description="Histone acetyltransferase Rv0428c-like SH3" evidence="1">
    <location>
        <begin position="5"/>
        <end position="60"/>
    </location>
</feature>
<reference evidence="3 4" key="1">
    <citation type="submission" date="2016-06" db="EMBL/GenBank/DDBJ databases">
        <authorList>
            <person name="Kjaerup R.B."/>
            <person name="Dalgaard T.S."/>
            <person name="Juul-Madsen H.R."/>
        </authorList>
    </citation>
    <scope>NUCLEOTIDE SEQUENCE [LARGE SCALE GENOMIC DNA]</scope>
    <source>
        <strain evidence="3 4">E152</strain>
    </source>
</reference>
<dbReference type="GO" id="GO:0016740">
    <property type="term" value="F:transferase activity"/>
    <property type="evidence" value="ECO:0007669"/>
    <property type="project" value="UniProtKB-KW"/>
</dbReference>
<sequence length="307" mass="32525">MFSWPEPGTRVTVRYRRPAGSVPPLTDAVGHLLAVDPMVRVRTKTGGVVEFAPSEAVALRVLTDTPVRTSQIRALEHAAAAAWPGAQHVWLDGWLLRAGPPTGKGAGLAANSAVPLDFSAQTSAIPAIADWYERHGLQPRLAVPDRLLALPPGVTAEGTEKVVVRELSGLATREADPSISLSPRPDGAWLRLSGGEFPIDVLTAVIDGELVFGTQREATVARAAVTDAPDGARWLGISAVRSTEHADERSAAQLCEALLAWGSDRGATRGYMVLPDTGATTLAGALGFRLHHRRRYVPVPSGGWDSV</sequence>
<dbReference type="Pfam" id="PF24553">
    <property type="entry name" value="Rv0428c_C"/>
    <property type="match status" value="1"/>
</dbReference>
<name>A0A1A2T6V7_MYCNT</name>
<dbReference type="Proteomes" id="UP000092389">
    <property type="component" value="Unassembled WGS sequence"/>
</dbReference>
<feature type="domain" description="Histone acetyltransferase Rv0428c-like C-terminal" evidence="2">
    <location>
        <begin position="69"/>
        <end position="297"/>
    </location>
</feature>
<evidence type="ECO:0000313" key="3">
    <source>
        <dbReference type="EMBL" id="OBH72140.1"/>
    </source>
</evidence>
<dbReference type="Pfam" id="PF24551">
    <property type="entry name" value="SH3_Rv0428c"/>
    <property type="match status" value="1"/>
</dbReference>
<evidence type="ECO:0000259" key="2">
    <source>
        <dbReference type="Pfam" id="PF24553"/>
    </source>
</evidence>
<gene>
    <name evidence="3" type="ORF">A5683_25940</name>
</gene>
<dbReference type="OrthoDB" id="9775595at2"/>
<organism evidence="3 4">
    <name type="scientific">Mycobacterium mantenii</name>
    <dbReference type="NCBI Taxonomy" id="560555"/>
    <lineage>
        <taxon>Bacteria</taxon>
        <taxon>Bacillati</taxon>
        <taxon>Actinomycetota</taxon>
        <taxon>Actinomycetes</taxon>
        <taxon>Mycobacteriales</taxon>
        <taxon>Mycobacteriaceae</taxon>
        <taxon>Mycobacterium</taxon>
        <taxon>Mycobacterium avium complex (MAC)</taxon>
    </lineage>
</organism>